<evidence type="ECO:0000313" key="1">
    <source>
        <dbReference type="EMBL" id="HIU03535.1"/>
    </source>
</evidence>
<dbReference type="Proteomes" id="UP000824164">
    <property type="component" value="Unassembled WGS sequence"/>
</dbReference>
<proteinExistence type="predicted"/>
<sequence>MKIAVSGNKDDFAERLRNYCEKYPTDGVEVFLAGPQDADVVVTEEEEVCPDGVFHIVWTEVEEQKELPDKVFKYQAASRIISDICDRYNVYLKDQSKKAERKTKVWLISGCERQSGTTTVTEAIARFLEERDMKILCWNMEEPTEKNGTDCREFYEGLADQTEWTDRLKGAIQMVSERRGKIEDTYGRRILPALEGEQARDILAALMGEDQWDHILIQGLDVLCPVLCTILELAEKHIWIHCGTPRSNAGFEQYRQFAPVWFSGELPEDELIYNMLDETKTSFCESADVKVVGGIMKQSMEAHELVEKISRMEMLTQLQEGCAS</sequence>
<accession>A0A9D1HHE5</accession>
<comment type="caution">
    <text evidence="1">The sequence shown here is derived from an EMBL/GenBank/DDBJ whole genome shotgun (WGS) entry which is preliminary data.</text>
</comment>
<dbReference type="AlphaFoldDB" id="A0A9D1HHE5"/>
<gene>
    <name evidence="1" type="ORF">IAB63_09825</name>
</gene>
<protein>
    <submittedName>
        <fullName evidence="1">Uncharacterized protein</fullName>
    </submittedName>
</protein>
<reference evidence="1" key="1">
    <citation type="submission" date="2020-10" db="EMBL/GenBank/DDBJ databases">
        <authorList>
            <person name="Gilroy R."/>
        </authorList>
    </citation>
    <scope>NUCLEOTIDE SEQUENCE</scope>
    <source>
        <strain evidence="1">CHK187-14744</strain>
    </source>
</reference>
<organism evidence="1 2">
    <name type="scientific">Candidatus Onthocola gallistercoris</name>
    <dbReference type="NCBI Taxonomy" id="2840876"/>
    <lineage>
        <taxon>Bacteria</taxon>
        <taxon>Bacillati</taxon>
        <taxon>Bacillota</taxon>
        <taxon>Bacilli</taxon>
        <taxon>Candidatus Onthocola</taxon>
    </lineage>
</organism>
<dbReference type="EMBL" id="DVLT01000057">
    <property type="protein sequence ID" value="HIU03535.1"/>
    <property type="molecule type" value="Genomic_DNA"/>
</dbReference>
<reference evidence="1" key="2">
    <citation type="journal article" date="2021" name="PeerJ">
        <title>Extensive microbial diversity within the chicken gut microbiome revealed by metagenomics and culture.</title>
        <authorList>
            <person name="Gilroy R."/>
            <person name="Ravi A."/>
            <person name="Getino M."/>
            <person name="Pursley I."/>
            <person name="Horton D.L."/>
            <person name="Alikhan N.F."/>
            <person name="Baker D."/>
            <person name="Gharbi K."/>
            <person name="Hall N."/>
            <person name="Watson M."/>
            <person name="Adriaenssens E.M."/>
            <person name="Foster-Nyarko E."/>
            <person name="Jarju S."/>
            <person name="Secka A."/>
            <person name="Antonio M."/>
            <person name="Oren A."/>
            <person name="Chaudhuri R.R."/>
            <person name="La Ragione R."/>
            <person name="Hildebrand F."/>
            <person name="Pallen M.J."/>
        </authorList>
    </citation>
    <scope>NUCLEOTIDE SEQUENCE</scope>
    <source>
        <strain evidence="1">CHK187-14744</strain>
    </source>
</reference>
<name>A0A9D1HHE5_9FIRM</name>
<evidence type="ECO:0000313" key="2">
    <source>
        <dbReference type="Proteomes" id="UP000824164"/>
    </source>
</evidence>